<dbReference type="AlphaFoldDB" id="A0A0G4GZW2"/>
<reference evidence="1 2" key="1">
    <citation type="submission" date="2014-11" db="EMBL/GenBank/DDBJ databases">
        <authorList>
            <person name="Zhu J."/>
            <person name="Qi W."/>
            <person name="Song R."/>
        </authorList>
    </citation>
    <scope>NUCLEOTIDE SEQUENCE [LARGE SCALE GENOMIC DNA]</scope>
</reference>
<organism evidence="1 2">
    <name type="scientific">Vitrella brassicaformis (strain CCMP3155)</name>
    <dbReference type="NCBI Taxonomy" id="1169540"/>
    <lineage>
        <taxon>Eukaryota</taxon>
        <taxon>Sar</taxon>
        <taxon>Alveolata</taxon>
        <taxon>Colpodellida</taxon>
        <taxon>Vitrellaceae</taxon>
        <taxon>Vitrella</taxon>
    </lineage>
</organism>
<dbReference type="InParanoid" id="A0A0G4GZW2"/>
<protein>
    <submittedName>
        <fullName evidence="1">Uncharacterized protein</fullName>
    </submittedName>
</protein>
<accession>A0A0G4GZW2</accession>
<sequence>MLADLNPDITSAWMLLCDVRTIGRAMGTCTTLAASLLPIPQLMRRDFPSFSALCTHIAQQQQQQDGGNEDDVSAFPRTDRASITRLYKRFCATPAQRLARRDLTPMDEPTTRASSVYLLCDVSTDVGLLLSQWRRLDELTRDLSLFKVSFSGPAAVMTPRAAALLERGFAGLPSRSPHVCIRAVCPLTSTFAVLFRQPLLLHTPPDATLHEQQQERERGDGDSAACESEWRFEGSFEENPTFYSAWGLVRQVRADVRLVDGAGGGAGSGGGGGGVRVACDVSMVIEEAYQGNVLPMRSALQVFDSLLWNDLYQ</sequence>
<dbReference type="VEuPathDB" id="CryptoDB:Vbra_19194"/>
<gene>
    <name evidence="1" type="ORF">Vbra_19194</name>
</gene>
<name>A0A0G4GZW2_VITBC</name>
<keyword evidence="2" id="KW-1185">Reference proteome</keyword>
<dbReference type="Proteomes" id="UP000041254">
    <property type="component" value="Unassembled WGS sequence"/>
</dbReference>
<dbReference type="EMBL" id="CDMY01000897">
    <property type="protein sequence ID" value="CEM36641.1"/>
    <property type="molecule type" value="Genomic_DNA"/>
</dbReference>
<evidence type="ECO:0000313" key="2">
    <source>
        <dbReference type="Proteomes" id="UP000041254"/>
    </source>
</evidence>
<proteinExistence type="predicted"/>
<evidence type="ECO:0000313" key="1">
    <source>
        <dbReference type="EMBL" id="CEM36641.1"/>
    </source>
</evidence>